<dbReference type="Gene3D" id="2.60.120.200">
    <property type="match status" value="1"/>
</dbReference>
<dbReference type="AlphaFoldDB" id="A0A1H6HE41"/>
<dbReference type="RefSeq" id="WP_089692346.1">
    <property type="nucleotide sequence ID" value="NZ_FNWQ01000002.1"/>
</dbReference>
<name>A0A1H6HE41_CHRCI</name>
<evidence type="ECO:0000313" key="3">
    <source>
        <dbReference type="EMBL" id="SEH33372.1"/>
    </source>
</evidence>
<dbReference type="GO" id="GO:0016829">
    <property type="term" value="F:lyase activity"/>
    <property type="evidence" value="ECO:0007669"/>
    <property type="project" value="UniProtKB-KW"/>
</dbReference>
<gene>
    <name evidence="3" type="ORF">SAMN05421593_2279</name>
</gene>
<reference evidence="3 4" key="1">
    <citation type="submission" date="2016-10" db="EMBL/GenBank/DDBJ databases">
        <authorList>
            <person name="de Groot N.N."/>
        </authorList>
    </citation>
    <scope>NUCLEOTIDE SEQUENCE [LARGE SCALE GENOMIC DNA]</scope>
    <source>
        <strain evidence="3 4">DSM 23031</strain>
    </source>
</reference>
<keyword evidence="1" id="KW-0732">Signal</keyword>
<feature type="chain" id="PRO_5011536455" evidence="1">
    <location>
        <begin position="24"/>
        <end position="242"/>
    </location>
</feature>
<dbReference type="InterPro" id="IPR013320">
    <property type="entry name" value="ConA-like_dom_sf"/>
</dbReference>
<sequence length="242" mass="27766">MKDHFKTLAKYTLFLWCSVFVSAQNNGFDKVPQSQFNLSPFDLQLPIPKNNSIVIIQGPEVQNFASKNFYFWPQDKSIRFFCSSDGQPTKGSHYPRTELREKNEWHFENKHTLKVRMAVLQQPGTGKIIIGQIHGHSKGTEALKIWWNNGEIQAGFKEEVNDKEERITLLKNVPLGQIFDYSIQQNNSDVLVTVNQQTASFHFGESWKTEPVYFKAGNYLQDNSLSPVTVGLTAMYDLKISE</sequence>
<evidence type="ECO:0000256" key="1">
    <source>
        <dbReference type="SAM" id="SignalP"/>
    </source>
</evidence>
<protein>
    <submittedName>
        <fullName evidence="3">Alginate lyase</fullName>
    </submittedName>
</protein>
<dbReference type="GO" id="GO:0005975">
    <property type="term" value="P:carbohydrate metabolic process"/>
    <property type="evidence" value="ECO:0007669"/>
    <property type="project" value="UniProtKB-ARBA"/>
</dbReference>
<feature type="signal peptide" evidence="1">
    <location>
        <begin position="1"/>
        <end position="23"/>
    </location>
</feature>
<dbReference type="Pfam" id="PF08787">
    <property type="entry name" value="Alginate_lyase2"/>
    <property type="match status" value="1"/>
</dbReference>
<evidence type="ECO:0000259" key="2">
    <source>
        <dbReference type="Pfam" id="PF08787"/>
    </source>
</evidence>
<evidence type="ECO:0000313" key="4">
    <source>
        <dbReference type="Proteomes" id="UP000198561"/>
    </source>
</evidence>
<accession>A0A1H6HE41</accession>
<dbReference type="STRING" id="680127.SAMN05421593_2279"/>
<dbReference type="Proteomes" id="UP000198561">
    <property type="component" value="Unassembled WGS sequence"/>
</dbReference>
<dbReference type="InterPro" id="IPR014895">
    <property type="entry name" value="Alginate_lyase_2"/>
</dbReference>
<organism evidence="3 4">
    <name type="scientific">Chryseobacterium culicis</name>
    <dbReference type="NCBI Taxonomy" id="680127"/>
    <lineage>
        <taxon>Bacteria</taxon>
        <taxon>Pseudomonadati</taxon>
        <taxon>Bacteroidota</taxon>
        <taxon>Flavobacteriia</taxon>
        <taxon>Flavobacteriales</taxon>
        <taxon>Weeksellaceae</taxon>
        <taxon>Chryseobacterium group</taxon>
        <taxon>Chryseobacterium</taxon>
    </lineage>
</organism>
<dbReference type="GO" id="GO:0004553">
    <property type="term" value="F:hydrolase activity, hydrolyzing O-glycosyl compounds"/>
    <property type="evidence" value="ECO:0007669"/>
    <property type="project" value="UniProtKB-ARBA"/>
</dbReference>
<feature type="domain" description="Alginate lyase 2" evidence="2">
    <location>
        <begin position="36"/>
        <end position="241"/>
    </location>
</feature>
<keyword evidence="3" id="KW-0456">Lyase</keyword>
<dbReference type="SUPFAM" id="SSF49899">
    <property type="entry name" value="Concanavalin A-like lectins/glucanases"/>
    <property type="match status" value="1"/>
</dbReference>
<dbReference type="EMBL" id="FNWQ01000002">
    <property type="protein sequence ID" value="SEH33372.1"/>
    <property type="molecule type" value="Genomic_DNA"/>
</dbReference>
<proteinExistence type="predicted"/>
<dbReference type="OrthoDB" id="1408636at2"/>